<evidence type="ECO:0000313" key="3">
    <source>
        <dbReference type="EMBL" id="CAD9277124.1"/>
    </source>
</evidence>
<evidence type="ECO:0000256" key="2">
    <source>
        <dbReference type="SAM" id="SignalP"/>
    </source>
</evidence>
<dbReference type="EMBL" id="HBGK01011631">
    <property type="protein sequence ID" value="CAD9277124.1"/>
    <property type="molecule type" value="Transcribed_RNA"/>
</dbReference>
<name>A0A7S1Y354_9STRA</name>
<protein>
    <submittedName>
        <fullName evidence="3">Uncharacterized protein</fullName>
    </submittedName>
</protein>
<keyword evidence="2" id="KW-0732">Signal</keyword>
<feature type="compositionally biased region" description="Polar residues" evidence="1">
    <location>
        <begin position="35"/>
        <end position="46"/>
    </location>
</feature>
<gene>
    <name evidence="3" type="ORF">GOCE00092_LOCUS6033</name>
</gene>
<feature type="compositionally biased region" description="Basic and acidic residues" evidence="1">
    <location>
        <begin position="54"/>
        <end position="65"/>
    </location>
</feature>
<feature type="signal peptide" evidence="2">
    <location>
        <begin position="1"/>
        <end position="27"/>
    </location>
</feature>
<feature type="chain" id="PRO_5030928493" evidence="2">
    <location>
        <begin position="28"/>
        <end position="267"/>
    </location>
</feature>
<dbReference type="AlphaFoldDB" id="A0A7S1Y354"/>
<evidence type="ECO:0000256" key="1">
    <source>
        <dbReference type="SAM" id="MobiDB-lite"/>
    </source>
</evidence>
<sequence>MMMIPRSLHTSFLAILLCLSLIHGCHGIEGDHQSSETSSRNTISAEQSHRREKSKSVRKQEDEMRLQAAKHAHGDHDCELEVTFITPDYFFKTGSPKDIRLWENGLAKASRDDLELFGTLELKRVEVDRQAIIPVDADDPKHRKLLKDLPHWYEKYYDQNLYWGFNRVYFWSDLGTCRNCDNYKNPDWVGNRKRNLRQLGHQQLTEKQAAAFAQQVFTKFQADKTNAWMNDLVYLHVKGDCGPGLKIDAIYKRPLPKDVPLIVDGAT</sequence>
<feature type="region of interest" description="Disordered" evidence="1">
    <location>
        <begin position="30"/>
        <end position="70"/>
    </location>
</feature>
<organism evidence="3">
    <name type="scientific">Grammatophora oceanica</name>
    <dbReference type="NCBI Taxonomy" id="210454"/>
    <lineage>
        <taxon>Eukaryota</taxon>
        <taxon>Sar</taxon>
        <taxon>Stramenopiles</taxon>
        <taxon>Ochrophyta</taxon>
        <taxon>Bacillariophyta</taxon>
        <taxon>Fragilariophyceae</taxon>
        <taxon>Fragilariophycidae</taxon>
        <taxon>Rhabdonematales</taxon>
        <taxon>Grammatophoraceae</taxon>
        <taxon>Grammatophora</taxon>
    </lineage>
</organism>
<proteinExistence type="predicted"/>
<reference evidence="3" key="1">
    <citation type="submission" date="2021-01" db="EMBL/GenBank/DDBJ databases">
        <authorList>
            <person name="Corre E."/>
            <person name="Pelletier E."/>
            <person name="Niang G."/>
            <person name="Scheremetjew M."/>
            <person name="Finn R."/>
            <person name="Kale V."/>
            <person name="Holt S."/>
            <person name="Cochrane G."/>
            <person name="Meng A."/>
            <person name="Brown T."/>
            <person name="Cohen L."/>
        </authorList>
    </citation>
    <scope>NUCLEOTIDE SEQUENCE</scope>
    <source>
        <strain evidence="3">CCMP 410</strain>
    </source>
</reference>
<accession>A0A7S1Y354</accession>